<protein>
    <submittedName>
        <fullName evidence="2">Uncharacterized protein</fullName>
    </submittedName>
</protein>
<dbReference type="AlphaFoldDB" id="A0ABD2LLQ1"/>
<proteinExistence type="predicted"/>
<dbReference type="EMBL" id="JBICBT010000361">
    <property type="protein sequence ID" value="KAL3116162.1"/>
    <property type="molecule type" value="Genomic_DNA"/>
</dbReference>
<dbReference type="Proteomes" id="UP001620626">
    <property type="component" value="Unassembled WGS sequence"/>
</dbReference>
<keyword evidence="3" id="KW-1185">Reference proteome</keyword>
<name>A0ABD2LLQ1_9BILA</name>
<reference evidence="2 3" key="1">
    <citation type="submission" date="2024-10" db="EMBL/GenBank/DDBJ databases">
        <authorList>
            <person name="Kim D."/>
        </authorList>
    </citation>
    <scope>NUCLEOTIDE SEQUENCE [LARGE SCALE GENOMIC DNA]</scope>
    <source>
        <strain evidence="2">BH-2024</strain>
    </source>
</reference>
<feature type="compositionally biased region" description="Pro residues" evidence="1">
    <location>
        <begin position="25"/>
        <end position="40"/>
    </location>
</feature>
<evidence type="ECO:0000313" key="3">
    <source>
        <dbReference type="Proteomes" id="UP001620626"/>
    </source>
</evidence>
<accession>A0ABD2LLQ1</accession>
<comment type="caution">
    <text evidence="2">The sequence shown here is derived from an EMBL/GenBank/DDBJ whole genome shotgun (WGS) entry which is preliminary data.</text>
</comment>
<feature type="region of interest" description="Disordered" evidence="1">
    <location>
        <begin position="20"/>
        <end position="41"/>
    </location>
</feature>
<evidence type="ECO:0000313" key="2">
    <source>
        <dbReference type="EMBL" id="KAL3116162.1"/>
    </source>
</evidence>
<gene>
    <name evidence="2" type="ORF">niasHT_002286</name>
</gene>
<sequence>MSPIKCHSHYPYTEHLSRSTARYPPIRPNPIAPQQFPPPSNRSFAFPNIAIKQCVCTNREDRQQNDGDGNNRLLPLLPIAIPRHRSSQILSSISSAYSSPAHPTSSQMLNHSLYHIQRRRDLFDVEGNN</sequence>
<organism evidence="2 3">
    <name type="scientific">Heterodera trifolii</name>
    <dbReference type="NCBI Taxonomy" id="157864"/>
    <lineage>
        <taxon>Eukaryota</taxon>
        <taxon>Metazoa</taxon>
        <taxon>Ecdysozoa</taxon>
        <taxon>Nematoda</taxon>
        <taxon>Chromadorea</taxon>
        <taxon>Rhabditida</taxon>
        <taxon>Tylenchina</taxon>
        <taxon>Tylenchomorpha</taxon>
        <taxon>Tylenchoidea</taxon>
        <taxon>Heteroderidae</taxon>
        <taxon>Heteroderinae</taxon>
        <taxon>Heterodera</taxon>
    </lineage>
</organism>
<evidence type="ECO:0000256" key="1">
    <source>
        <dbReference type="SAM" id="MobiDB-lite"/>
    </source>
</evidence>